<dbReference type="AlphaFoldDB" id="A0A916N8F6"/>
<evidence type="ECO:0000313" key="13">
    <source>
        <dbReference type="EMBL" id="CAG4883212.1"/>
    </source>
</evidence>
<dbReference type="EC" id="2.7.6.1" evidence="1"/>
<reference evidence="13" key="1">
    <citation type="submission" date="2021-04" db="EMBL/GenBank/DDBJ databases">
        <authorList>
            <person name="Hornung B."/>
        </authorList>
    </citation>
    <scope>NUCLEOTIDE SEQUENCE</scope>
    <source>
        <strain evidence="13">G5G6</strain>
    </source>
</reference>
<keyword evidence="4 10" id="KW-0545">Nucleotide biosynthesis</keyword>
<keyword evidence="5" id="KW-0547">Nucleotide-binding</keyword>
<keyword evidence="14" id="KW-1185">Reference proteome</keyword>
<evidence type="ECO:0000259" key="11">
    <source>
        <dbReference type="Pfam" id="PF00156"/>
    </source>
</evidence>
<dbReference type="InterPro" id="IPR029057">
    <property type="entry name" value="PRTase-like"/>
</dbReference>
<dbReference type="PANTHER" id="PTHR10210:SF32">
    <property type="entry name" value="RIBOSE-PHOSPHATE PYROPHOSPHOKINASE 2"/>
    <property type="match status" value="1"/>
</dbReference>
<gene>
    <name evidence="13" type="ORF">GTOL_11094</name>
</gene>
<evidence type="ECO:0000256" key="3">
    <source>
        <dbReference type="ARBA" id="ARBA00022723"/>
    </source>
</evidence>
<dbReference type="GO" id="GO:0002189">
    <property type="term" value="C:ribose phosphate diphosphokinase complex"/>
    <property type="evidence" value="ECO:0007669"/>
    <property type="project" value="TreeGrafter"/>
</dbReference>
<dbReference type="Gene3D" id="3.40.50.2020">
    <property type="match status" value="2"/>
</dbReference>
<evidence type="ECO:0000256" key="1">
    <source>
        <dbReference type="ARBA" id="ARBA00013247"/>
    </source>
</evidence>
<dbReference type="GO" id="GO:0005524">
    <property type="term" value="F:ATP binding"/>
    <property type="evidence" value="ECO:0007669"/>
    <property type="project" value="UniProtKB-KW"/>
</dbReference>
<evidence type="ECO:0000313" key="14">
    <source>
        <dbReference type="Proteomes" id="UP000742786"/>
    </source>
</evidence>
<dbReference type="GO" id="GO:0000287">
    <property type="term" value="F:magnesium ion binding"/>
    <property type="evidence" value="ECO:0007669"/>
    <property type="project" value="InterPro"/>
</dbReference>
<evidence type="ECO:0000256" key="5">
    <source>
        <dbReference type="ARBA" id="ARBA00022741"/>
    </source>
</evidence>
<evidence type="ECO:0000256" key="9">
    <source>
        <dbReference type="ARBA" id="ARBA00049535"/>
    </source>
</evidence>
<evidence type="ECO:0000256" key="4">
    <source>
        <dbReference type="ARBA" id="ARBA00022727"/>
    </source>
</evidence>
<dbReference type="EMBL" id="CAJQUM010000001">
    <property type="protein sequence ID" value="CAG4883212.1"/>
    <property type="molecule type" value="Genomic_DNA"/>
</dbReference>
<protein>
    <recommendedName>
        <fullName evidence="1">ribose-phosphate diphosphokinase</fullName>
        <ecNumber evidence="1">2.7.6.1</ecNumber>
    </recommendedName>
</protein>
<keyword evidence="8" id="KW-0460">Magnesium</keyword>
<dbReference type="RefSeq" id="WP_220635202.1">
    <property type="nucleotide sequence ID" value="NZ_CAJQUM010000001.1"/>
</dbReference>
<comment type="catalytic activity">
    <reaction evidence="9">
        <text>D-ribose 5-phosphate + ATP = 5-phospho-alpha-D-ribose 1-diphosphate + AMP + H(+)</text>
        <dbReference type="Rhea" id="RHEA:15609"/>
        <dbReference type="ChEBI" id="CHEBI:15378"/>
        <dbReference type="ChEBI" id="CHEBI:30616"/>
        <dbReference type="ChEBI" id="CHEBI:58017"/>
        <dbReference type="ChEBI" id="CHEBI:78346"/>
        <dbReference type="ChEBI" id="CHEBI:456215"/>
        <dbReference type="EC" id="2.7.6.1"/>
    </reaction>
</comment>
<evidence type="ECO:0000259" key="12">
    <source>
        <dbReference type="Pfam" id="PF13793"/>
    </source>
</evidence>
<dbReference type="SUPFAM" id="SSF53271">
    <property type="entry name" value="PRTase-like"/>
    <property type="match status" value="1"/>
</dbReference>
<keyword evidence="6" id="KW-0418">Kinase</keyword>
<dbReference type="InterPro" id="IPR005946">
    <property type="entry name" value="Rib-P_diPkinase"/>
</dbReference>
<accession>A0A916N8F6</accession>
<dbReference type="SMART" id="SM01400">
    <property type="entry name" value="Pribosyltran_N"/>
    <property type="match status" value="1"/>
</dbReference>
<dbReference type="GO" id="GO:0006164">
    <property type="term" value="P:purine nucleotide biosynthetic process"/>
    <property type="evidence" value="ECO:0007669"/>
    <property type="project" value="TreeGrafter"/>
</dbReference>
<dbReference type="Proteomes" id="UP000742786">
    <property type="component" value="Unassembled WGS sequence"/>
</dbReference>
<keyword evidence="2 13" id="KW-0808">Transferase</keyword>
<evidence type="ECO:0000256" key="8">
    <source>
        <dbReference type="ARBA" id="ARBA00022842"/>
    </source>
</evidence>
<dbReference type="CDD" id="cd06223">
    <property type="entry name" value="PRTases_typeI"/>
    <property type="match status" value="1"/>
</dbReference>
<comment type="caution">
    <text evidence="13">The sequence shown here is derived from an EMBL/GenBank/DDBJ whole genome shotgun (WGS) entry which is preliminary data.</text>
</comment>
<dbReference type="Pfam" id="PF13793">
    <property type="entry name" value="Pribosyltran_N"/>
    <property type="match status" value="1"/>
</dbReference>
<keyword evidence="3" id="KW-0479">Metal-binding</keyword>
<dbReference type="GO" id="GO:0004749">
    <property type="term" value="F:ribose phosphate diphosphokinase activity"/>
    <property type="evidence" value="ECO:0007669"/>
    <property type="project" value="UniProtKB-EC"/>
</dbReference>
<comment type="similarity">
    <text evidence="10">Belongs to the ribose-phosphate pyrophosphokinase family.</text>
</comment>
<feature type="domain" description="Ribose-phosphate pyrophosphokinase N-terminal" evidence="12">
    <location>
        <begin position="5"/>
        <end position="120"/>
    </location>
</feature>
<evidence type="ECO:0000256" key="10">
    <source>
        <dbReference type="RuleBase" id="RU004324"/>
    </source>
</evidence>
<evidence type="ECO:0000256" key="6">
    <source>
        <dbReference type="ARBA" id="ARBA00022777"/>
    </source>
</evidence>
<dbReference type="GO" id="GO:0006015">
    <property type="term" value="P:5-phosphoribose 1-diphosphate biosynthetic process"/>
    <property type="evidence" value="ECO:0007669"/>
    <property type="project" value="TreeGrafter"/>
</dbReference>
<dbReference type="GO" id="GO:0016301">
    <property type="term" value="F:kinase activity"/>
    <property type="evidence" value="ECO:0007669"/>
    <property type="project" value="UniProtKB-KW"/>
</dbReference>
<dbReference type="PANTHER" id="PTHR10210">
    <property type="entry name" value="RIBOSE-PHOSPHATE DIPHOSPHOKINASE FAMILY MEMBER"/>
    <property type="match status" value="1"/>
</dbReference>
<sequence length="300" mass="31859">MNEIALIAGDAHPELGRDIALALGATLIPVSISAFADGETRIRIEAEIRNADLYIVQPTSSPTNERLMTLALIADAAHAAGAARVTAVVPYFGYARQDVRKSSGEPLSARLAAHLLHHAGIDRIVALELHSPALENAFEMPLFHLYADDLMLPVIRSWNIADLVIVSPDAGGFKRAQRYATALTVPLAVVTKNRPGADIAVTLKTLGEVRNRSCLIVDDMASTGGTIAGAAHALFDAGAKAVHALFVHAVMAPGALDRICAASVQRIVTTDSVRSNTDPRIEVVPIARFLSQALLPNRLP</sequence>
<organism evidence="13 14">
    <name type="scientific">Georgfuchsia toluolica</name>
    <dbReference type="NCBI Taxonomy" id="424218"/>
    <lineage>
        <taxon>Bacteria</taxon>
        <taxon>Pseudomonadati</taxon>
        <taxon>Pseudomonadota</taxon>
        <taxon>Betaproteobacteria</taxon>
        <taxon>Nitrosomonadales</taxon>
        <taxon>Sterolibacteriaceae</taxon>
        <taxon>Georgfuchsia</taxon>
    </lineage>
</organism>
<dbReference type="InterPro" id="IPR000836">
    <property type="entry name" value="PRTase_dom"/>
</dbReference>
<dbReference type="InterPro" id="IPR029099">
    <property type="entry name" value="Pribosyltran_N"/>
</dbReference>
<evidence type="ECO:0000256" key="7">
    <source>
        <dbReference type="ARBA" id="ARBA00022840"/>
    </source>
</evidence>
<dbReference type="GO" id="GO:0005737">
    <property type="term" value="C:cytoplasm"/>
    <property type="evidence" value="ECO:0007669"/>
    <property type="project" value="TreeGrafter"/>
</dbReference>
<name>A0A916N8F6_9PROT</name>
<dbReference type="Pfam" id="PF00156">
    <property type="entry name" value="Pribosyltran"/>
    <property type="match status" value="1"/>
</dbReference>
<keyword evidence="7" id="KW-0067">ATP-binding</keyword>
<feature type="domain" description="Phosphoribosyltransferase" evidence="11">
    <location>
        <begin position="148"/>
        <end position="274"/>
    </location>
</feature>
<evidence type="ECO:0000256" key="2">
    <source>
        <dbReference type="ARBA" id="ARBA00022679"/>
    </source>
</evidence>
<proteinExistence type="inferred from homology"/>
<dbReference type="NCBIfam" id="TIGR01251">
    <property type="entry name" value="ribP_PPkin"/>
    <property type="match status" value="1"/>
</dbReference>
<dbReference type="FunFam" id="3.40.50.2020:FF:000007">
    <property type="entry name" value="Ribose-phosphate pyrophosphokinase"/>
    <property type="match status" value="1"/>
</dbReference>